<dbReference type="AlphaFoldDB" id="A0A0D6N753"/>
<comment type="caution">
    <text evidence="1">The sequence shown here is derived from an EMBL/GenBank/DDBJ whole genome shotgun (WGS) entry which is preliminary data.</text>
</comment>
<reference evidence="1 3" key="1">
    <citation type="submission" date="2012-11" db="EMBL/GenBank/DDBJ databases">
        <title>Whole genome sequence of Acetobacter cibinongensis 4H-1.</title>
        <authorList>
            <person name="Azuma Y."/>
            <person name="Higashiura N."/>
            <person name="Hirakawa H."/>
            <person name="Matsushita K."/>
        </authorList>
    </citation>
    <scope>NUCLEOTIDE SEQUENCE [LARGE SCALE GENOMIC DNA]</scope>
    <source>
        <strain evidence="1 3">4H-1</strain>
    </source>
</reference>
<protein>
    <submittedName>
        <fullName evidence="1">Adhesin</fullName>
    </submittedName>
</protein>
<gene>
    <name evidence="1" type="ORF">Abci_035_006</name>
    <name evidence="2" type="ORF">ACI01nite_23130</name>
</gene>
<dbReference type="Proteomes" id="UP000032671">
    <property type="component" value="Unassembled WGS sequence"/>
</dbReference>
<evidence type="ECO:0000313" key="1">
    <source>
        <dbReference type="EMBL" id="GAN61530.1"/>
    </source>
</evidence>
<dbReference type="EMBL" id="BJVU01000012">
    <property type="protein sequence ID" value="GEL59711.1"/>
    <property type="molecule type" value="Genomic_DNA"/>
</dbReference>
<organism evidence="1 3">
    <name type="scientific">Acetobacter cibinongensis</name>
    <dbReference type="NCBI Taxonomy" id="146475"/>
    <lineage>
        <taxon>Bacteria</taxon>
        <taxon>Pseudomonadati</taxon>
        <taxon>Pseudomonadota</taxon>
        <taxon>Alphaproteobacteria</taxon>
        <taxon>Acetobacterales</taxon>
        <taxon>Acetobacteraceae</taxon>
        <taxon>Acetobacter</taxon>
    </lineage>
</organism>
<reference evidence="2 4" key="2">
    <citation type="submission" date="2019-07" db="EMBL/GenBank/DDBJ databases">
        <title>Whole genome shotgun sequence of Acetobacter cibinongensis NBRC 16605.</title>
        <authorList>
            <person name="Hosoyama A."/>
            <person name="Uohara A."/>
            <person name="Ohji S."/>
            <person name="Ichikawa N."/>
        </authorList>
    </citation>
    <scope>NUCLEOTIDE SEQUENCE [LARGE SCALE GENOMIC DNA]</scope>
    <source>
        <strain evidence="2 4">NBRC 16605</strain>
    </source>
</reference>
<dbReference type="Proteomes" id="UP000321891">
    <property type="component" value="Unassembled WGS sequence"/>
</dbReference>
<dbReference type="STRING" id="1231339.Abci_035_006"/>
<keyword evidence="4" id="KW-1185">Reference proteome</keyword>
<proteinExistence type="predicted"/>
<evidence type="ECO:0000313" key="3">
    <source>
        <dbReference type="Proteomes" id="UP000032671"/>
    </source>
</evidence>
<dbReference type="EMBL" id="BAMV01000035">
    <property type="protein sequence ID" value="GAN61530.1"/>
    <property type="molecule type" value="Genomic_DNA"/>
</dbReference>
<sequence length="118" mass="12764">MLPANTKSVNIVSRASRPYDVIGPFVDDRRYLGVAVGEVRLLCAKQQFNITSHLATEKPTGWHTDKTWDGVAWTGGNAELPLGDHLSNGEMGILSVTICAAGPYLKNNQAKQNLVKSA</sequence>
<accession>A0A6N3SQS8</accession>
<name>A0A0D6N753_9PROT</name>
<accession>A0A0D6N753</accession>
<evidence type="ECO:0000313" key="4">
    <source>
        <dbReference type="Proteomes" id="UP000321891"/>
    </source>
</evidence>
<evidence type="ECO:0000313" key="2">
    <source>
        <dbReference type="EMBL" id="GEL59711.1"/>
    </source>
</evidence>